<evidence type="ECO:0000313" key="2">
    <source>
        <dbReference type="EMBL" id="KAG2639592.1"/>
    </source>
</evidence>
<dbReference type="InterPro" id="IPR001810">
    <property type="entry name" value="F-box_dom"/>
</dbReference>
<reference evidence="2" key="1">
    <citation type="submission" date="2020-05" db="EMBL/GenBank/DDBJ databases">
        <title>WGS assembly of Panicum virgatum.</title>
        <authorList>
            <person name="Lovell J.T."/>
            <person name="Jenkins J."/>
            <person name="Shu S."/>
            <person name="Juenger T.E."/>
            <person name="Schmutz J."/>
        </authorList>
    </citation>
    <scope>NUCLEOTIDE SEQUENCE</scope>
    <source>
        <strain evidence="2">AP13</strain>
    </source>
</reference>
<protein>
    <recommendedName>
        <fullName evidence="1">F-box domain-containing protein</fullName>
    </recommendedName>
</protein>
<gene>
    <name evidence="2" type="ORF">PVAP13_2KG026100</name>
</gene>
<dbReference type="AlphaFoldDB" id="A0A8T0VTV6"/>
<keyword evidence="3" id="KW-1185">Reference proteome</keyword>
<organism evidence="2 3">
    <name type="scientific">Panicum virgatum</name>
    <name type="common">Blackwell switchgrass</name>
    <dbReference type="NCBI Taxonomy" id="38727"/>
    <lineage>
        <taxon>Eukaryota</taxon>
        <taxon>Viridiplantae</taxon>
        <taxon>Streptophyta</taxon>
        <taxon>Embryophyta</taxon>
        <taxon>Tracheophyta</taxon>
        <taxon>Spermatophyta</taxon>
        <taxon>Magnoliopsida</taxon>
        <taxon>Liliopsida</taxon>
        <taxon>Poales</taxon>
        <taxon>Poaceae</taxon>
        <taxon>PACMAD clade</taxon>
        <taxon>Panicoideae</taxon>
        <taxon>Panicodae</taxon>
        <taxon>Paniceae</taxon>
        <taxon>Panicinae</taxon>
        <taxon>Panicum</taxon>
        <taxon>Panicum sect. Hiantes</taxon>
    </lineage>
</organism>
<accession>A0A8T0VTV6</accession>
<dbReference type="Proteomes" id="UP000823388">
    <property type="component" value="Chromosome 2K"/>
</dbReference>
<comment type="caution">
    <text evidence="2">The sequence shown here is derived from an EMBL/GenBank/DDBJ whole genome shotgun (WGS) entry which is preliminary data.</text>
</comment>
<dbReference type="PANTHER" id="PTHR32133">
    <property type="entry name" value="OS07G0120400 PROTEIN"/>
    <property type="match status" value="1"/>
</dbReference>
<evidence type="ECO:0000313" key="3">
    <source>
        <dbReference type="Proteomes" id="UP000823388"/>
    </source>
</evidence>
<dbReference type="SUPFAM" id="SSF81383">
    <property type="entry name" value="F-box domain"/>
    <property type="match status" value="1"/>
</dbReference>
<dbReference type="InterPro" id="IPR036047">
    <property type="entry name" value="F-box-like_dom_sf"/>
</dbReference>
<dbReference type="Gene3D" id="1.20.1280.50">
    <property type="match status" value="1"/>
</dbReference>
<proteinExistence type="predicted"/>
<dbReference type="PANTHER" id="PTHR32133:SF408">
    <property type="entry name" value="OS07G0120400 PROTEIN"/>
    <property type="match status" value="1"/>
</dbReference>
<dbReference type="EMBL" id="CM029039">
    <property type="protein sequence ID" value="KAG2639592.1"/>
    <property type="molecule type" value="Genomic_DNA"/>
</dbReference>
<dbReference type="Pfam" id="PF00646">
    <property type="entry name" value="F-box"/>
    <property type="match status" value="1"/>
</dbReference>
<evidence type="ECO:0000259" key="1">
    <source>
        <dbReference type="Pfam" id="PF00646"/>
    </source>
</evidence>
<name>A0A8T0VTV6_PANVG</name>
<sequence>MAMGDKDVVVGGNIAGVTPKHDGAALSDLTDDLIMEILLRLSPENRGRWCKRASLVCKSWHRILSDPGFRGRYVNLHREEILRQQRHAREEVERRRLRILTQRHLSREEVDLLCRVRHIS</sequence>
<feature type="domain" description="F-box" evidence="1">
    <location>
        <begin position="26"/>
        <end position="69"/>
    </location>
</feature>